<sequence>MPDAALLEQQLGTLELLRAVYCAEGELTLEADTERVVSEAERWLASRASPPPAQLASGLPLLLTLRTEDNWQLPTSLTGPELQVDIFLPPCPFSGSGHERPGLRLRQPAWLSRAEHDQLAASLLPPAQGEGSAEDEDEVDSDDLTYIMSSIDRLHSALRSLAPTLSLSPTPTADLPTPPVPLSPTVLRTWHHLPSLSTRSKRAELVTYATSHTPALTGFVLAGKPGLVVLEHPLPPSPSPSEIASASTSLDSYWSTIKSHSWADIPSSHKKVSERLREVAPRAWRAMSEVTRSEEVGGPRMAGEKANRQDVASVGRWLDGLGLGGRLERVLGAEWR</sequence>
<evidence type="ECO:0008006" key="3">
    <source>
        <dbReference type="Google" id="ProtNLM"/>
    </source>
</evidence>
<gene>
    <name evidence="1" type="ORF">CALVIDRAFT_260045</name>
</gene>
<organism evidence="1 2">
    <name type="scientific">Calocera viscosa (strain TUFC12733)</name>
    <dbReference type="NCBI Taxonomy" id="1330018"/>
    <lineage>
        <taxon>Eukaryota</taxon>
        <taxon>Fungi</taxon>
        <taxon>Dikarya</taxon>
        <taxon>Basidiomycota</taxon>
        <taxon>Agaricomycotina</taxon>
        <taxon>Dacrymycetes</taxon>
        <taxon>Dacrymycetales</taxon>
        <taxon>Dacrymycetaceae</taxon>
        <taxon>Calocera</taxon>
    </lineage>
</organism>
<dbReference type="SUPFAM" id="SSF54495">
    <property type="entry name" value="UBC-like"/>
    <property type="match status" value="1"/>
</dbReference>
<evidence type="ECO:0000313" key="1">
    <source>
        <dbReference type="EMBL" id="KZO93201.1"/>
    </source>
</evidence>
<reference evidence="1 2" key="1">
    <citation type="journal article" date="2016" name="Mol. Biol. Evol.">
        <title>Comparative Genomics of Early-Diverging Mushroom-Forming Fungi Provides Insights into the Origins of Lignocellulose Decay Capabilities.</title>
        <authorList>
            <person name="Nagy L.G."/>
            <person name="Riley R."/>
            <person name="Tritt A."/>
            <person name="Adam C."/>
            <person name="Daum C."/>
            <person name="Floudas D."/>
            <person name="Sun H."/>
            <person name="Yadav J.S."/>
            <person name="Pangilinan J."/>
            <person name="Larsson K.H."/>
            <person name="Matsuura K."/>
            <person name="Barry K."/>
            <person name="Labutti K."/>
            <person name="Kuo R."/>
            <person name="Ohm R.A."/>
            <person name="Bhattacharya S.S."/>
            <person name="Shirouzu T."/>
            <person name="Yoshinaga Y."/>
            <person name="Martin F.M."/>
            <person name="Grigoriev I.V."/>
            <person name="Hibbett D.S."/>
        </authorList>
    </citation>
    <scope>NUCLEOTIDE SEQUENCE [LARGE SCALE GENOMIC DNA]</scope>
    <source>
        <strain evidence="1 2">TUFC12733</strain>
    </source>
</reference>
<dbReference type="InterPro" id="IPR016135">
    <property type="entry name" value="UBQ-conjugating_enzyme/RWD"/>
</dbReference>
<dbReference type="PANTHER" id="PTHR15955:SF10">
    <property type="entry name" value="DUF1115 DOMAIN PROTEIN (AFU_ORTHOLOGUE AFUA_5G14750)"/>
    <property type="match status" value="1"/>
</dbReference>
<dbReference type="AlphaFoldDB" id="A0A167J384"/>
<proteinExistence type="predicted"/>
<dbReference type="EMBL" id="KV417303">
    <property type="protein sequence ID" value="KZO93201.1"/>
    <property type="molecule type" value="Genomic_DNA"/>
</dbReference>
<keyword evidence="2" id="KW-1185">Reference proteome</keyword>
<dbReference type="PANTHER" id="PTHR15955">
    <property type="entry name" value="RWD DOMAIN CONTAINING PROTEIN 2"/>
    <property type="match status" value="1"/>
</dbReference>
<dbReference type="STRING" id="1330018.A0A167J384"/>
<name>A0A167J384_CALVF</name>
<dbReference type="OrthoDB" id="432412at2759"/>
<protein>
    <recommendedName>
        <fullName evidence="3">RWD domain-containing protein</fullName>
    </recommendedName>
</protein>
<dbReference type="Gene3D" id="3.10.110.10">
    <property type="entry name" value="Ubiquitin Conjugating Enzyme"/>
    <property type="match status" value="1"/>
</dbReference>
<dbReference type="Proteomes" id="UP000076738">
    <property type="component" value="Unassembled WGS sequence"/>
</dbReference>
<evidence type="ECO:0000313" key="2">
    <source>
        <dbReference type="Proteomes" id="UP000076738"/>
    </source>
</evidence>
<accession>A0A167J384</accession>
<dbReference type="InterPro" id="IPR017359">
    <property type="entry name" value="Phi-like"/>
</dbReference>